<feature type="region of interest" description="Disordered" evidence="1">
    <location>
        <begin position="1"/>
        <end position="28"/>
    </location>
</feature>
<dbReference type="PANTHER" id="PTHR34539">
    <property type="entry name" value="T6J4.11 PROTEIN"/>
    <property type="match status" value="1"/>
</dbReference>
<dbReference type="PANTHER" id="PTHR34539:SF19">
    <property type="entry name" value="T6J4.11 PROTEIN"/>
    <property type="match status" value="1"/>
</dbReference>
<organism evidence="2">
    <name type="scientific">Nymphaea colorata</name>
    <name type="common">pocket water lily</name>
    <dbReference type="NCBI Taxonomy" id="210225"/>
    <lineage>
        <taxon>Eukaryota</taxon>
        <taxon>Viridiplantae</taxon>
        <taxon>Streptophyta</taxon>
        <taxon>Embryophyta</taxon>
        <taxon>Tracheophyta</taxon>
        <taxon>Spermatophyta</taxon>
        <taxon>Magnoliopsida</taxon>
        <taxon>Nymphaeales</taxon>
        <taxon>Nymphaeaceae</taxon>
        <taxon>Nymphaea</taxon>
    </lineage>
</organism>
<accession>A0A5K1F1L4</accession>
<dbReference type="AlphaFoldDB" id="A0A5K1F1L4"/>
<feature type="compositionally biased region" description="Basic and acidic residues" evidence="1">
    <location>
        <begin position="1"/>
        <end position="13"/>
    </location>
</feature>
<evidence type="ECO:0000256" key="1">
    <source>
        <dbReference type="SAM" id="MobiDB-lite"/>
    </source>
</evidence>
<dbReference type="EMBL" id="LR721785">
    <property type="protein sequence ID" value="VVW57912.1"/>
    <property type="molecule type" value="Genomic_DNA"/>
</dbReference>
<name>A0A5K1F1L4_9MAGN</name>
<gene>
    <name evidence="2" type="ORF">NYM_LOCUS23528</name>
</gene>
<feature type="region of interest" description="Disordered" evidence="1">
    <location>
        <begin position="41"/>
        <end position="131"/>
    </location>
</feature>
<evidence type="ECO:0000313" key="2">
    <source>
        <dbReference type="EMBL" id="VVW57912.1"/>
    </source>
</evidence>
<reference evidence="2" key="1">
    <citation type="submission" date="2019-09" db="EMBL/GenBank/DDBJ databases">
        <authorList>
            <person name="Zhang L."/>
        </authorList>
    </citation>
    <scope>NUCLEOTIDE SEQUENCE</scope>
</reference>
<sequence>MENEERRKRSREGELEEEESGEVCSLPEAKRVRTDILGILEDDDYDAGEGSSDSGAEEELVNSVMRSLQEEIEGEECSAGGVNDVSVQPDLGYLLEASDDELGLPPASSDDEFGLIPAYSDGGTSENDDIFSGEAPREVLGFGGSWDFEEGMMGFGLPAEFGGAEERYEEDETVLFESLFDYSDAGLWRPESLPAV</sequence>
<protein>
    <submittedName>
        <fullName evidence="2">Uncharacterized protein</fullName>
    </submittedName>
</protein>
<proteinExistence type="predicted"/>
<dbReference type="OrthoDB" id="781489at2759"/>
<dbReference type="Gramene" id="NC7G0247220.1">
    <property type="protein sequence ID" value="NC7G0247220.1:cds"/>
    <property type="gene ID" value="NC7G0247220"/>
</dbReference>
<dbReference type="OMA" id="YDAFELE"/>